<organism evidence="1 2">
    <name type="scientific">Linum trigynum</name>
    <dbReference type="NCBI Taxonomy" id="586398"/>
    <lineage>
        <taxon>Eukaryota</taxon>
        <taxon>Viridiplantae</taxon>
        <taxon>Streptophyta</taxon>
        <taxon>Embryophyta</taxon>
        <taxon>Tracheophyta</taxon>
        <taxon>Spermatophyta</taxon>
        <taxon>Magnoliopsida</taxon>
        <taxon>eudicotyledons</taxon>
        <taxon>Gunneridae</taxon>
        <taxon>Pentapetalae</taxon>
        <taxon>rosids</taxon>
        <taxon>fabids</taxon>
        <taxon>Malpighiales</taxon>
        <taxon>Linaceae</taxon>
        <taxon>Linum</taxon>
    </lineage>
</organism>
<protein>
    <submittedName>
        <fullName evidence="1">Uncharacterized protein</fullName>
    </submittedName>
</protein>
<accession>A0AAV2FB96</accession>
<gene>
    <name evidence="1" type="ORF">LTRI10_LOCUS35963</name>
</gene>
<name>A0AAV2FB96_9ROSI</name>
<reference evidence="1 2" key="1">
    <citation type="submission" date="2024-04" db="EMBL/GenBank/DDBJ databases">
        <authorList>
            <person name="Fracassetti M."/>
        </authorList>
    </citation>
    <scope>NUCLEOTIDE SEQUENCE [LARGE SCALE GENOMIC DNA]</scope>
</reference>
<dbReference type="EMBL" id="OZ034819">
    <property type="protein sequence ID" value="CAL1395535.1"/>
    <property type="molecule type" value="Genomic_DNA"/>
</dbReference>
<evidence type="ECO:0000313" key="1">
    <source>
        <dbReference type="EMBL" id="CAL1395535.1"/>
    </source>
</evidence>
<evidence type="ECO:0000313" key="2">
    <source>
        <dbReference type="Proteomes" id="UP001497516"/>
    </source>
</evidence>
<keyword evidence="2" id="KW-1185">Reference proteome</keyword>
<proteinExistence type="predicted"/>
<dbReference type="Proteomes" id="UP001497516">
    <property type="component" value="Chromosome 6"/>
</dbReference>
<dbReference type="AlphaFoldDB" id="A0AAV2FB96"/>
<sequence length="88" mass="9742">MRFPLVKRWIMPQVQVVHPVKLVSHIIFLRGVAADPAVDLLFLRNQSILRGSPDVAKSALKLVVKGNKFFAGLATGHVLPAHKLQENP</sequence>